<dbReference type="InterPro" id="IPR000182">
    <property type="entry name" value="GNAT_dom"/>
</dbReference>
<sequence>MSNKVGSINQELDVYIAQKEDMKAILRLLKGVTTWLKKSRLKQWEFLDQDEEDPEVRQSVEDGATFVVKEGDEIIATFTLNEMQTPWDKNIWGQSSEDAFYMHRLSVDYDYIGRGLGRPIVEWMEAYTKTQGMRRIRLDCVESNKKLNQIYKNFGYDYKGTNHDHCRYEKIL</sequence>
<proteinExistence type="predicted"/>
<name>A0A0A1MRF5_9BACI</name>
<dbReference type="AlphaFoldDB" id="A0A0A1MRF5"/>
<dbReference type="PANTHER" id="PTHR43617">
    <property type="entry name" value="L-AMINO ACID N-ACETYLTRANSFERASE"/>
    <property type="match status" value="1"/>
</dbReference>
<keyword evidence="3" id="KW-1185">Reference proteome</keyword>
<dbReference type="Proteomes" id="UP000040453">
    <property type="component" value="Unassembled WGS sequence"/>
</dbReference>
<protein>
    <submittedName>
        <fullName evidence="2">Putative acetyltransferase</fullName>
    </submittedName>
</protein>
<dbReference type="CDD" id="cd04301">
    <property type="entry name" value="NAT_SF"/>
    <property type="match status" value="1"/>
</dbReference>
<dbReference type="PROSITE" id="PS51186">
    <property type="entry name" value="GNAT"/>
    <property type="match status" value="1"/>
</dbReference>
<dbReference type="InterPro" id="IPR016181">
    <property type="entry name" value="Acyl_CoA_acyltransferase"/>
</dbReference>
<dbReference type="Pfam" id="PF00583">
    <property type="entry name" value="Acetyltransf_1"/>
    <property type="match status" value="1"/>
</dbReference>
<evidence type="ECO:0000313" key="2">
    <source>
        <dbReference type="EMBL" id="CEI82197.1"/>
    </source>
</evidence>
<dbReference type="OrthoDB" id="6382410at2"/>
<dbReference type="RefSeq" id="WP_042531852.1">
    <property type="nucleotide sequence ID" value="NZ_CDGG01000001.1"/>
</dbReference>
<dbReference type="GO" id="GO:0016747">
    <property type="term" value="F:acyltransferase activity, transferring groups other than amino-acyl groups"/>
    <property type="evidence" value="ECO:0007669"/>
    <property type="project" value="InterPro"/>
</dbReference>
<feature type="domain" description="N-acetyltransferase" evidence="1">
    <location>
        <begin position="12"/>
        <end position="172"/>
    </location>
</feature>
<dbReference type="InterPro" id="IPR050276">
    <property type="entry name" value="MshD_Acetyltransferase"/>
</dbReference>
<dbReference type="EMBL" id="CDGG01000001">
    <property type="protein sequence ID" value="CEI82197.1"/>
    <property type="molecule type" value="Genomic_DNA"/>
</dbReference>
<evidence type="ECO:0000313" key="3">
    <source>
        <dbReference type="Proteomes" id="UP000040453"/>
    </source>
</evidence>
<gene>
    <name evidence="2" type="ORF">BN997_02056</name>
</gene>
<dbReference type="STRING" id="545501.BN997_02056"/>
<keyword evidence="2" id="KW-0808">Transferase</keyword>
<evidence type="ECO:0000259" key="1">
    <source>
        <dbReference type="PROSITE" id="PS51186"/>
    </source>
</evidence>
<accession>A0A0A1MRF5</accession>
<reference evidence="2 3" key="1">
    <citation type="submission" date="2014-11" db="EMBL/GenBank/DDBJ databases">
        <authorList>
            <person name="Urmite Genomes Urmite Genomes"/>
        </authorList>
    </citation>
    <scope>NUCLEOTIDE SEQUENCE [LARGE SCALE GENOMIC DNA]</scope>
    <source>
        <strain evidence="2 3">Oc5</strain>
    </source>
</reference>
<dbReference type="SUPFAM" id="SSF55729">
    <property type="entry name" value="Acyl-CoA N-acyltransferases (Nat)"/>
    <property type="match status" value="1"/>
</dbReference>
<organism evidence="2 3">
    <name type="scientific">Oceanobacillus oncorhynchi</name>
    <dbReference type="NCBI Taxonomy" id="545501"/>
    <lineage>
        <taxon>Bacteria</taxon>
        <taxon>Bacillati</taxon>
        <taxon>Bacillota</taxon>
        <taxon>Bacilli</taxon>
        <taxon>Bacillales</taxon>
        <taxon>Bacillaceae</taxon>
        <taxon>Oceanobacillus</taxon>
    </lineage>
</organism>
<dbReference type="Gene3D" id="3.40.630.30">
    <property type="match status" value="1"/>
</dbReference>